<evidence type="ECO:0000259" key="5">
    <source>
        <dbReference type="SMART" id="SM00849"/>
    </source>
</evidence>
<comment type="caution">
    <text evidence="6">The sequence shown here is derived from an EMBL/GenBank/DDBJ whole genome shotgun (WGS) entry which is preliminary data.</text>
</comment>
<proteinExistence type="predicted"/>
<keyword evidence="7" id="KW-1185">Reference proteome</keyword>
<dbReference type="CDD" id="cd06262">
    <property type="entry name" value="metallo-hydrolase-like_MBL-fold"/>
    <property type="match status" value="1"/>
</dbReference>
<keyword evidence="2" id="KW-0479">Metal-binding</keyword>
<dbReference type="RefSeq" id="WP_183733879.1">
    <property type="nucleotide sequence ID" value="NZ_JACHID010000016.1"/>
</dbReference>
<reference evidence="6 7" key="1">
    <citation type="submission" date="2020-08" db="EMBL/GenBank/DDBJ databases">
        <title>Genomic Encyclopedia of Type Strains, Phase IV (KMG-IV): sequencing the most valuable type-strain genomes for metagenomic binning, comparative biology and taxonomic classification.</title>
        <authorList>
            <person name="Goeker M."/>
        </authorList>
    </citation>
    <scope>NUCLEOTIDE SEQUENCE [LARGE SCALE GENOMIC DNA]</scope>
    <source>
        <strain evidence="6 7">DSM 22071</strain>
    </source>
</reference>
<dbReference type="InterPro" id="IPR001279">
    <property type="entry name" value="Metallo-B-lactamas"/>
</dbReference>
<dbReference type="SUPFAM" id="SSF56281">
    <property type="entry name" value="Metallo-hydrolase/oxidoreductase"/>
    <property type="match status" value="1"/>
</dbReference>
<accession>A0A7W7Y686</accession>
<comment type="cofactor">
    <cofactor evidence="1">
        <name>Zn(2+)</name>
        <dbReference type="ChEBI" id="CHEBI:29105"/>
    </cofactor>
</comment>
<dbReference type="AlphaFoldDB" id="A0A7W7Y686"/>
<dbReference type="InterPro" id="IPR036866">
    <property type="entry name" value="RibonucZ/Hydroxyglut_hydro"/>
</dbReference>
<dbReference type="PANTHER" id="PTHR46233">
    <property type="entry name" value="HYDROXYACYLGLUTATHIONE HYDROLASE GLOC"/>
    <property type="match status" value="1"/>
</dbReference>
<dbReference type="SMART" id="SM00849">
    <property type="entry name" value="Lactamase_B"/>
    <property type="match status" value="1"/>
</dbReference>
<dbReference type="PANTHER" id="PTHR46233:SF3">
    <property type="entry name" value="HYDROXYACYLGLUTATHIONE HYDROLASE GLOC"/>
    <property type="match status" value="1"/>
</dbReference>
<dbReference type="Proteomes" id="UP000528322">
    <property type="component" value="Unassembled WGS sequence"/>
</dbReference>
<evidence type="ECO:0000256" key="1">
    <source>
        <dbReference type="ARBA" id="ARBA00001947"/>
    </source>
</evidence>
<keyword evidence="3 6" id="KW-0378">Hydrolase</keyword>
<dbReference type="GO" id="GO:0046872">
    <property type="term" value="F:metal ion binding"/>
    <property type="evidence" value="ECO:0007669"/>
    <property type="project" value="UniProtKB-KW"/>
</dbReference>
<organism evidence="6 7">
    <name type="scientific">Desulfurispira natronophila</name>
    <dbReference type="NCBI Taxonomy" id="682562"/>
    <lineage>
        <taxon>Bacteria</taxon>
        <taxon>Pseudomonadati</taxon>
        <taxon>Chrysiogenota</taxon>
        <taxon>Chrysiogenia</taxon>
        <taxon>Chrysiogenales</taxon>
        <taxon>Chrysiogenaceae</taxon>
        <taxon>Desulfurispira</taxon>
    </lineage>
</organism>
<evidence type="ECO:0000256" key="4">
    <source>
        <dbReference type="ARBA" id="ARBA00022833"/>
    </source>
</evidence>
<dbReference type="GO" id="GO:0016787">
    <property type="term" value="F:hydrolase activity"/>
    <property type="evidence" value="ECO:0007669"/>
    <property type="project" value="UniProtKB-KW"/>
</dbReference>
<protein>
    <submittedName>
        <fullName evidence="6">Glyoxylase-like metal-dependent hydrolase (Beta-lactamase superfamily II)</fullName>
    </submittedName>
</protein>
<evidence type="ECO:0000313" key="7">
    <source>
        <dbReference type="Proteomes" id="UP000528322"/>
    </source>
</evidence>
<sequence>MRYHVFSAGPLDVNCTIIIDENSGEAIVVDPGGNFQAIQSFLDDHQLKLVLILATHGHFDHVGAVSQLKKSNPDARFGIHQQDEVLAQNADKTASIYGIPTTPTPSADFYLNAETTLQLGSLNITVIETPGHTQGGVCFYLDEESLLLSGDTLFQGSVGRTDLPGGDHDQLLHSISSRLLPLPDEVTVIPGHGPRTTIRNERNHNPFFQFPSL</sequence>
<dbReference type="Gene3D" id="3.60.15.10">
    <property type="entry name" value="Ribonuclease Z/Hydroxyacylglutathione hydrolase-like"/>
    <property type="match status" value="1"/>
</dbReference>
<feature type="domain" description="Metallo-beta-lactamase" evidence="5">
    <location>
        <begin position="12"/>
        <end position="192"/>
    </location>
</feature>
<evidence type="ECO:0000256" key="2">
    <source>
        <dbReference type="ARBA" id="ARBA00022723"/>
    </source>
</evidence>
<evidence type="ECO:0000313" key="6">
    <source>
        <dbReference type="EMBL" id="MBB5022762.1"/>
    </source>
</evidence>
<gene>
    <name evidence="6" type="ORF">HNR37_002106</name>
</gene>
<dbReference type="Pfam" id="PF00753">
    <property type="entry name" value="Lactamase_B"/>
    <property type="match status" value="1"/>
</dbReference>
<keyword evidence="4" id="KW-0862">Zinc</keyword>
<evidence type="ECO:0000256" key="3">
    <source>
        <dbReference type="ARBA" id="ARBA00022801"/>
    </source>
</evidence>
<dbReference type="InterPro" id="IPR051453">
    <property type="entry name" value="MBL_Glyoxalase_II"/>
</dbReference>
<dbReference type="EMBL" id="JACHID010000016">
    <property type="protein sequence ID" value="MBB5022762.1"/>
    <property type="molecule type" value="Genomic_DNA"/>
</dbReference>
<name>A0A7W7Y686_9BACT</name>